<keyword evidence="1" id="KW-1133">Transmembrane helix</keyword>
<evidence type="ECO:0000313" key="3">
    <source>
        <dbReference type="Proteomes" id="UP000004713"/>
    </source>
</evidence>
<dbReference type="Proteomes" id="UP000004713">
    <property type="component" value="Unassembled WGS sequence"/>
</dbReference>
<name>B0NSW0_BACSE</name>
<dbReference type="HOGENOM" id="CLU_3196350_0_0_10"/>
<keyword evidence="1" id="KW-0472">Membrane</keyword>
<reference evidence="2 3" key="2">
    <citation type="submission" date="2007-11" db="EMBL/GenBank/DDBJ databases">
        <authorList>
            <person name="Fulton L."/>
            <person name="Clifton S."/>
            <person name="Fulton B."/>
            <person name="Xu J."/>
            <person name="Minx P."/>
            <person name="Pepin K.H."/>
            <person name="Johnson M."/>
            <person name="Thiruvilangam P."/>
            <person name="Bhonagiri V."/>
            <person name="Nash W.E."/>
            <person name="Mardis E.R."/>
            <person name="Wilson R.K."/>
        </authorList>
    </citation>
    <scope>NUCLEOTIDE SEQUENCE [LARGE SCALE GENOMIC DNA]</scope>
    <source>
        <strain evidence="2 3">ATCC 43183</strain>
    </source>
</reference>
<evidence type="ECO:0000256" key="1">
    <source>
        <dbReference type="SAM" id="Phobius"/>
    </source>
</evidence>
<proteinExistence type="predicted"/>
<gene>
    <name evidence="2" type="ORF">BACSTE_02575</name>
</gene>
<organism evidence="2 3">
    <name type="scientific">Bacteroides stercoris ATCC 43183</name>
    <dbReference type="NCBI Taxonomy" id="449673"/>
    <lineage>
        <taxon>Bacteria</taxon>
        <taxon>Pseudomonadati</taxon>
        <taxon>Bacteroidota</taxon>
        <taxon>Bacteroidia</taxon>
        <taxon>Bacteroidales</taxon>
        <taxon>Bacteroidaceae</taxon>
        <taxon>Bacteroides</taxon>
    </lineage>
</organism>
<dbReference type="EMBL" id="ABFZ02000020">
    <property type="protein sequence ID" value="EDS14886.1"/>
    <property type="molecule type" value="Genomic_DNA"/>
</dbReference>
<comment type="caution">
    <text evidence="2">The sequence shown here is derived from an EMBL/GenBank/DDBJ whole genome shotgun (WGS) entry which is preliminary data.</text>
</comment>
<reference evidence="2 3" key="1">
    <citation type="submission" date="2007-11" db="EMBL/GenBank/DDBJ databases">
        <title>Draft genome sequence of Bacteroides stercoris(ATCC 43183).</title>
        <authorList>
            <person name="Sudarsanam P."/>
            <person name="Ley R."/>
            <person name="Guruge J."/>
            <person name="Turnbaugh P.J."/>
            <person name="Mahowald M."/>
            <person name="Liep D."/>
            <person name="Gordon J."/>
        </authorList>
    </citation>
    <scope>NUCLEOTIDE SEQUENCE [LARGE SCALE GENOMIC DNA]</scope>
    <source>
        <strain evidence="2 3">ATCC 43183</strain>
    </source>
</reference>
<keyword evidence="1" id="KW-0812">Transmembrane</keyword>
<evidence type="ECO:0000313" key="2">
    <source>
        <dbReference type="EMBL" id="EDS14886.1"/>
    </source>
</evidence>
<sequence length="45" mass="5105">MSGEGEKGKKLEVGIKNVYFFLGLCRCGLFIFYGKIFLILKLSML</sequence>
<feature type="transmembrane region" description="Helical" evidence="1">
    <location>
        <begin position="20"/>
        <end position="40"/>
    </location>
</feature>
<dbReference type="AlphaFoldDB" id="B0NSW0"/>
<protein>
    <submittedName>
        <fullName evidence="2">Uncharacterized protein</fullName>
    </submittedName>
</protein>
<accession>B0NSW0</accession>